<gene>
    <name evidence="2" type="ORF">E4U13_002771</name>
</gene>
<feature type="compositionally biased region" description="Basic and acidic residues" evidence="1">
    <location>
        <begin position="66"/>
        <end position="76"/>
    </location>
</feature>
<sequence length="216" mass="23202">MIIATSGSARPYLETSLSLGPHSQFWSLAVRQPRAYKGALTCGPTGDLTSASEGATGELQGNYRGTTREATGEDARNPVPRSAGPKPGFSLRVQESGLTQGPGRMLPATPGHWQKRYGPAVASVPSSPLSPFQSLRFLAFPAFFFLAFCSTHQTFNARLGQTSLHNSDCITNSLLFTHAPIENTQSDEIVSSSFVELLDTGSLKLPSVDDDNKRRT</sequence>
<dbReference type="Proteomes" id="UP000732380">
    <property type="component" value="Unassembled WGS sequence"/>
</dbReference>
<dbReference type="AlphaFoldDB" id="A0A9P7TX09"/>
<proteinExistence type="predicted"/>
<organism evidence="2 3">
    <name type="scientific">Claviceps humidiphila</name>
    <dbReference type="NCBI Taxonomy" id="1294629"/>
    <lineage>
        <taxon>Eukaryota</taxon>
        <taxon>Fungi</taxon>
        <taxon>Dikarya</taxon>
        <taxon>Ascomycota</taxon>
        <taxon>Pezizomycotina</taxon>
        <taxon>Sordariomycetes</taxon>
        <taxon>Hypocreomycetidae</taxon>
        <taxon>Hypocreales</taxon>
        <taxon>Clavicipitaceae</taxon>
        <taxon>Claviceps</taxon>
    </lineage>
</organism>
<keyword evidence="3" id="KW-1185">Reference proteome</keyword>
<dbReference type="EMBL" id="SRQM01000224">
    <property type="protein sequence ID" value="KAG6115422.1"/>
    <property type="molecule type" value="Genomic_DNA"/>
</dbReference>
<reference evidence="2 3" key="1">
    <citation type="journal article" date="2020" name="bioRxiv">
        <title>Whole genome comparisons of ergot fungi reveals the divergence and evolution of species within the genus Claviceps are the result of varying mechanisms driving genome evolution and host range expansion.</title>
        <authorList>
            <person name="Wyka S.A."/>
            <person name="Mondo S.J."/>
            <person name="Liu M."/>
            <person name="Dettman J."/>
            <person name="Nalam V."/>
            <person name="Broders K.D."/>
        </authorList>
    </citation>
    <scope>NUCLEOTIDE SEQUENCE [LARGE SCALE GENOMIC DNA]</scope>
    <source>
        <strain evidence="2 3">LM576</strain>
    </source>
</reference>
<protein>
    <submittedName>
        <fullName evidence="2">Uncharacterized protein</fullName>
    </submittedName>
</protein>
<evidence type="ECO:0000313" key="2">
    <source>
        <dbReference type="EMBL" id="KAG6115422.1"/>
    </source>
</evidence>
<comment type="caution">
    <text evidence="2">The sequence shown here is derived from an EMBL/GenBank/DDBJ whole genome shotgun (WGS) entry which is preliminary data.</text>
</comment>
<name>A0A9P7TX09_9HYPO</name>
<accession>A0A9P7TX09</accession>
<evidence type="ECO:0000256" key="1">
    <source>
        <dbReference type="SAM" id="MobiDB-lite"/>
    </source>
</evidence>
<feature type="region of interest" description="Disordered" evidence="1">
    <location>
        <begin position="42"/>
        <end position="91"/>
    </location>
</feature>
<evidence type="ECO:0000313" key="3">
    <source>
        <dbReference type="Proteomes" id="UP000732380"/>
    </source>
</evidence>